<keyword evidence="2" id="KW-1185">Reference proteome</keyword>
<dbReference type="Proteomes" id="UP000789375">
    <property type="component" value="Unassembled WGS sequence"/>
</dbReference>
<feature type="non-terminal residue" evidence="1">
    <location>
        <position position="87"/>
    </location>
</feature>
<protein>
    <submittedName>
        <fullName evidence="1">12650_t:CDS:1</fullName>
    </submittedName>
</protein>
<accession>A0A9N9IDH9</accession>
<dbReference type="EMBL" id="CAJVPP010016939">
    <property type="protein sequence ID" value="CAG8731067.1"/>
    <property type="molecule type" value="Genomic_DNA"/>
</dbReference>
<feature type="non-terminal residue" evidence="1">
    <location>
        <position position="1"/>
    </location>
</feature>
<dbReference type="AlphaFoldDB" id="A0A9N9IDH9"/>
<comment type="caution">
    <text evidence="1">The sequence shown here is derived from an EMBL/GenBank/DDBJ whole genome shotgun (WGS) entry which is preliminary data.</text>
</comment>
<evidence type="ECO:0000313" key="1">
    <source>
        <dbReference type="EMBL" id="CAG8731067.1"/>
    </source>
</evidence>
<name>A0A9N9IDH9_FUNMO</name>
<evidence type="ECO:0000313" key="2">
    <source>
        <dbReference type="Proteomes" id="UP000789375"/>
    </source>
</evidence>
<gene>
    <name evidence="1" type="ORF">FMOSSE_LOCUS15650</name>
</gene>
<reference evidence="1" key="1">
    <citation type="submission" date="2021-06" db="EMBL/GenBank/DDBJ databases">
        <authorList>
            <person name="Kallberg Y."/>
            <person name="Tangrot J."/>
            <person name="Rosling A."/>
        </authorList>
    </citation>
    <scope>NUCLEOTIDE SEQUENCE</scope>
    <source>
        <strain evidence="1">87-6 pot B 2015</strain>
    </source>
</reference>
<organism evidence="1 2">
    <name type="scientific">Funneliformis mosseae</name>
    <name type="common">Endomycorrhizal fungus</name>
    <name type="synonym">Glomus mosseae</name>
    <dbReference type="NCBI Taxonomy" id="27381"/>
    <lineage>
        <taxon>Eukaryota</taxon>
        <taxon>Fungi</taxon>
        <taxon>Fungi incertae sedis</taxon>
        <taxon>Mucoromycota</taxon>
        <taxon>Glomeromycotina</taxon>
        <taxon>Glomeromycetes</taxon>
        <taxon>Glomerales</taxon>
        <taxon>Glomeraceae</taxon>
        <taxon>Funneliformis</taxon>
    </lineage>
</organism>
<sequence>GGKRLSCSADFSQFLVDRLFTPIFLPVGQTLFRHKKYRSSSLDSTRVMFRKMSRDFEKYYLTLVNSKLVFETTSFGKTEKPQEDTRK</sequence>
<proteinExistence type="predicted"/>